<accession>A0AAX4HND8</accession>
<keyword evidence="4" id="KW-1185">Reference proteome</keyword>
<dbReference type="KEGG" id="psti:SOO65_18825"/>
<feature type="domain" description="Polysaccharide biosynthesis protein CapD-like" evidence="2">
    <location>
        <begin position="30"/>
        <end position="308"/>
    </location>
</feature>
<evidence type="ECO:0000259" key="2">
    <source>
        <dbReference type="Pfam" id="PF02719"/>
    </source>
</evidence>
<protein>
    <submittedName>
        <fullName evidence="3">UDP-N-acetylglucosamine 4,6-dehydratase family protein</fullName>
    </submittedName>
</protein>
<dbReference type="SUPFAM" id="SSF51735">
    <property type="entry name" value="NAD(P)-binding Rossmann-fold domains"/>
    <property type="match status" value="1"/>
</dbReference>
<dbReference type="InterPro" id="IPR003869">
    <property type="entry name" value="Polysac_CapD-like"/>
</dbReference>
<dbReference type="EMBL" id="CP139487">
    <property type="protein sequence ID" value="WPU64751.1"/>
    <property type="molecule type" value="Genomic_DNA"/>
</dbReference>
<dbReference type="Pfam" id="PF02719">
    <property type="entry name" value="Polysacc_synt_2"/>
    <property type="match status" value="1"/>
</dbReference>
<proteinExistence type="inferred from homology"/>
<dbReference type="RefSeq" id="WP_321394127.1">
    <property type="nucleotide sequence ID" value="NZ_CP139487.1"/>
</dbReference>
<dbReference type="InterPro" id="IPR051203">
    <property type="entry name" value="Polysaccharide_Synthase-Rel"/>
</dbReference>
<organism evidence="3 4">
    <name type="scientific">Peredibacter starrii</name>
    <dbReference type="NCBI Taxonomy" id="28202"/>
    <lineage>
        <taxon>Bacteria</taxon>
        <taxon>Pseudomonadati</taxon>
        <taxon>Bdellovibrionota</taxon>
        <taxon>Bacteriovoracia</taxon>
        <taxon>Bacteriovoracales</taxon>
        <taxon>Bacteriovoracaceae</taxon>
        <taxon>Peredibacter</taxon>
    </lineage>
</organism>
<evidence type="ECO:0000313" key="4">
    <source>
        <dbReference type="Proteomes" id="UP001324634"/>
    </source>
</evidence>
<gene>
    <name evidence="3" type="ORF">SOO65_18825</name>
</gene>
<comment type="similarity">
    <text evidence="1">Belongs to the polysaccharide synthase family.</text>
</comment>
<dbReference type="Gene3D" id="3.40.50.720">
    <property type="entry name" value="NAD(P)-binding Rossmann-like Domain"/>
    <property type="match status" value="1"/>
</dbReference>
<evidence type="ECO:0000256" key="1">
    <source>
        <dbReference type="ARBA" id="ARBA00007430"/>
    </source>
</evidence>
<evidence type="ECO:0000313" key="3">
    <source>
        <dbReference type="EMBL" id="WPU64751.1"/>
    </source>
</evidence>
<dbReference type="InterPro" id="IPR036291">
    <property type="entry name" value="NAD(P)-bd_dom_sf"/>
</dbReference>
<dbReference type="CDD" id="cd05237">
    <property type="entry name" value="UDP_invert_4-6DH_SDR_e"/>
    <property type="match status" value="1"/>
</dbReference>
<dbReference type="AlphaFoldDB" id="A0AAX4HND8"/>
<dbReference type="PANTHER" id="PTHR43318">
    <property type="entry name" value="UDP-N-ACETYLGLUCOSAMINE 4,6-DEHYDRATASE"/>
    <property type="match status" value="1"/>
</dbReference>
<dbReference type="PANTHER" id="PTHR43318:SF1">
    <property type="entry name" value="POLYSACCHARIDE BIOSYNTHESIS PROTEIN EPSC-RELATED"/>
    <property type="match status" value="1"/>
</dbReference>
<sequence length="374" mass="41600">MSLDLHKLLNRNPVEVDLGHVEDQLSNSVVLITGAGGSIGSELARQILQMRPKKLLLLDHSEFNLYNIDLELRELTSLSEIISILGDIKDKASLQAIFEKFRPQYIYHAAAYKHVHLVERNPFTAIINNVLGTKHLIDCALNFGVNSFVMVSTDKAVNPISVMGATKRVCEMLITHAAEKSGDRYCSVRFGNVLGSSGSLIPLLEKQILSGGPITITHPEMMRYFMLIEEAVRLVLKAGEISSPGDVNILKMGEPVKVVEMAKKVLQQFGKSEEDVPIVFTQVRPGEKLFEELYLIGDEAPTEHQDILVLPRKNISEESIEVIQRMIGLALKKDEEALVLLKYLSADEPYSLVVNPRAGNSSVTMFRRELQAEG</sequence>
<reference evidence="3 4" key="1">
    <citation type="submission" date="2023-11" db="EMBL/GenBank/DDBJ databases">
        <title>Peredibacter starrii A3.12.</title>
        <authorList>
            <person name="Mitchell R.J."/>
        </authorList>
    </citation>
    <scope>NUCLEOTIDE SEQUENCE [LARGE SCALE GENOMIC DNA]</scope>
    <source>
        <strain evidence="3 4">A3.12</strain>
    </source>
</reference>
<name>A0AAX4HND8_9BACT</name>
<dbReference type="Proteomes" id="UP001324634">
    <property type="component" value="Chromosome"/>
</dbReference>